<protein>
    <recommendedName>
        <fullName evidence="5">3-oxoacyl-[acyl-carrier-protein] reductase MabA</fullName>
    </recommendedName>
</protein>
<feature type="domain" description="Ketoreductase" evidence="7">
    <location>
        <begin position="1"/>
        <end position="168"/>
    </location>
</feature>
<accession>A0A2X4TNU9</accession>
<evidence type="ECO:0000313" key="9">
    <source>
        <dbReference type="Proteomes" id="UP000249091"/>
    </source>
</evidence>
<keyword evidence="9" id="KW-1185">Reference proteome</keyword>
<evidence type="ECO:0000256" key="6">
    <source>
        <dbReference type="ARBA" id="ARBA00047400"/>
    </source>
</evidence>
<organism evidence="8 9">
    <name type="scientific">Rhodococcus coprophilus</name>
    <dbReference type="NCBI Taxonomy" id="38310"/>
    <lineage>
        <taxon>Bacteria</taxon>
        <taxon>Bacillati</taxon>
        <taxon>Actinomycetota</taxon>
        <taxon>Actinomycetes</taxon>
        <taxon>Mycobacteriales</taxon>
        <taxon>Nocardiaceae</taxon>
        <taxon>Rhodococcus</taxon>
    </lineage>
</organism>
<evidence type="ECO:0000256" key="5">
    <source>
        <dbReference type="ARBA" id="ARBA00040781"/>
    </source>
</evidence>
<dbReference type="Gene3D" id="3.40.50.720">
    <property type="entry name" value="NAD(P)-binding Rossmann-like Domain"/>
    <property type="match status" value="1"/>
</dbReference>
<dbReference type="PANTHER" id="PTHR42879:SF2">
    <property type="entry name" value="3-OXOACYL-[ACYL-CARRIER-PROTEIN] REDUCTASE FABG"/>
    <property type="match status" value="1"/>
</dbReference>
<dbReference type="PRINTS" id="PR00080">
    <property type="entry name" value="SDRFAMILY"/>
</dbReference>
<dbReference type="GO" id="GO:0004316">
    <property type="term" value="F:3-oxoacyl-[acyl-carrier-protein] reductase (NADPH) activity"/>
    <property type="evidence" value="ECO:0007669"/>
    <property type="project" value="UniProtKB-EC"/>
</dbReference>
<comment type="catalytic activity">
    <reaction evidence="6">
        <text>a (3R)-hydroxyacyl-[ACP] + NADP(+) = a 3-oxoacyl-[ACP] + NADPH + H(+)</text>
        <dbReference type="Rhea" id="RHEA:17397"/>
        <dbReference type="Rhea" id="RHEA-COMP:9916"/>
        <dbReference type="Rhea" id="RHEA-COMP:9945"/>
        <dbReference type="ChEBI" id="CHEBI:15378"/>
        <dbReference type="ChEBI" id="CHEBI:57783"/>
        <dbReference type="ChEBI" id="CHEBI:58349"/>
        <dbReference type="ChEBI" id="CHEBI:78776"/>
        <dbReference type="ChEBI" id="CHEBI:78827"/>
        <dbReference type="EC" id="1.1.1.100"/>
    </reaction>
    <physiologicalReaction direction="right-to-left" evidence="6">
        <dbReference type="Rhea" id="RHEA:17399"/>
    </physiologicalReaction>
</comment>
<dbReference type="SUPFAM" id="SSF51735">
    <property type="entry name" value="NAD(P)-binding Rossmann-fold domains"/>
    <property type="match status" value="1"/>
</dbReference>
<dbReference type="FunFam" id="3.40.50.720:FF:000173">
    <property type="entry name" value="3-oxoacyl-[acyl-carrier protein] reductase"/>
    <property type="match status" value="1"/>
</dbReference>
<evidence type="ECO:0000256" key="4">
    <source>
        <dbReference type="ARBA" id="ARBA00023002"/>
    </source>
</evidence>
<reference evidence="8 9" key="1">
    <citation type="submission" date="2018-06" db="EMBL/GenBank/DDBJ databases">
        <authorList>
            <consortium name="Pathogen Informatics"/>
            <person name="Doyle S."/>
        </authorList>
    </citation>
    <scope>NUCLEOTIDE SEQUENCE [LARGE SCALE GENOMIC DNA]</scope>
    <source>
        <strain evidence="8 9">NCTC10994</strain>
    </source>
</reference>
<dbReference type="KEGG" id="rcr:NCTC10994_00332"/>
<dbReference type="InterPro" id="IPR050259">
    <property type="entry name" value="SDR"/>
</dbReference>
<evidence type="ECO:0000313" key="8">
    <source>
        <dbReference type="EMBL" id="SQI28583.1"/>
    </source>
</evidence>
<dbReference type="PRINTS" id="PR00081">
    <property type="entry name" value="GDHRDH"/>
</dbReference>
<evidence type="ECO:0000256" key="1">
    <source>
        <dbReference type="ARBA" id="ARBA00004191"/>
    </source>
</evidence>
<sequence length="231" mass="24042">MSVLVLGGRGGLGASVVNSLTKEGVPLRYTSRSPTGGDDRELACEMSNPASLAACARCAIDELGQVKALVVMAGTMRDGLLISADPAALDEVIRVNLLGSMLAVQALLPHFIEHRYGRIVLVGSASGMRGSPGQANYAASKAGLIGLARSVTLEYAKRGITCNVISPGFIDAGMAAELSDKRRSDVLRQIPTNRLGRPEEIASAIKFLIDDASGYITGSVLTVDGGYGMGY</sequence>
<gene>
    <name evidence="8" type="primary">fabG_2</name>
    <name evidence="8" type="ORF">NCTC10994_00332</name>
</gene>
<evidence type="ECO:0000256" key="3">
    <source>
        <dbReference type="ARBA" id="ARBA00022512"/>
    </source>
</evidence>
<dbReference type="InterPro" id="IPR057326">
    <property type="entry name" value="KR_dom"/>
</dbReference>
<keyword evidence="4 8" id="KW-0560">Oxidoreductase</keyword>
<evidence type="ECO:0000259" key="7">
    <source>
        <dbReference type="SMART" id="SM00822"/>
    </source>
</evidence>
<dbReference type="SMART" id="SM00822">
    <property type="entry name" value="PKS_KR"/>
    <property type="match status" value="1"/>
</dbReference>
<keyword evidence="3" id="KW-0964">Secreted</keyword>
<dbReference type="InterPro" id="IPR002347">
    <property type="entry name" value="SDR_fam"/>
</dbReference>
<comment type="similarity">
    <text evidence="2">Belongs to the short-chain dehydrogenases/reductases (SDR) family.</text>
</comment>
<name>A0A2X4TNU9_9NOCA</name>
<dbReference type="RefSeq" id="WP_072698099.1">
    <property type="nucleotide sequence ID" value="NZ_JAFBBL010000001.1"/>
</dbReference>
<dbReference type="EMBL" id="LS483468">
    <property type="protein sequence ID" value="SQI28583.1"/>
    <property type="molecule type" value="Genomic_DNA"/>
</dbReference>
<dbReference type="InterPro" id="IPR036291">
    <property type="entry name" value="NAD(P)-bd_dom_sf"/>
</dbReference>
<dbReference type="Proteomes" id="UP000249091">
    <property type="component" value="Chromosome 1"/>
</dbReference>
<dbReference type="PANTHER" id="PTHR42879">
    <property type="entry name" value="3-OXOACYL-(ACYL-CARRIER-PROTEIN) REDUCTASE"/>
    <property type="match status" value="1"/>
</dbReference>
<dbReference type="Pfam" id="PF13561">
    <property type="entry name" value="adh_short_C2"/>
    <property type="match status" value="1"/>
</dbReference>
<proteinExistence type="inferred from homology"/>
<dbReference type="STRING" id="1219011.GCA_001895045_00053"/>
<evidence type="ECO:0000256" key="2">
    <source>
        <dbReference type="ARBA" id="ARBA00006484"/>
    </source>
</evidence>
<dbReference type="AlphaFoldDB" id="A0A2X4TNU9"/>
<comment type="subcellular location">
    <subcellularLocation>
        <location evidence="1">Secreted</location>
        <location evidence="1">Cell wall</location>
    </subcellularLocation>
</comment>
<keyword evidence="3" id="KW-0134">Cell wall</keyword>